<gene>
    <name evidence="2" type="ORF">HCN56_00605</name>
</gene>
<protein>
    <submittedName>
        <fullName evidence="2">Uncharacterized protein</fullName>
    </submittedName>
</protein>
<feature type="transmembrane region" description="Helical" evidence="1">
    <location>
        <begin position="12"/>
        <end position="34"/>
    </location>
</feature>
<evidence type="ECO:0000313" key="3">
    <source>
        <dbReference type="Proteomes" id="UP000578686"/>
    </source>
</evidence>
<reference evidence="2 3" key="1">
    <citation type="submission" date="2020-03" db="EMBL/GenBank/DDBJ databases">
        <title>Draft genome of Streptomyces sp. ventii, isolated from the Axial Seamount in the Pacific Ocean, and resequencing of the two type strains Streptomyces lonarensis strain NCL 716 and Streptomyces bohaiensis strain 11A07.</title>
        <authorList>
            <person name="Loughran R.M."/>
            <person name="Pfannmuller K.M."/>
            <person name="Wasson B.J."/>
            <person name="Deadmond M.C."/>
            <person name="Paddock B.E."/>
            <person name="Koyack M.J."/>
            <person name="Gallegos D.A."/>
            <person name="Mitchell E.A."/>
            <person name="Ushijima B."/>
            <person name="Saw J.H."/>
            <person name="Mcphail K.L."/>
            <person name="Videau P."/>
        </authorList>
    </citation>
    <scope>NUCLEOTIDE SEQUENCE [LARGE SCALE GENOMIC DNA]</scope>
    <source>
        <strain evidence="2 3">NCL716</strain>
    </source>
</reference>
<proteinExistence type="predicted"/>
<organism evidence="2 3">
    <name type="scientific">Streptomyces lonarensis</name>
    <dbReference type="NCBI Taxonomy" id="700599"/>
    <lineage>
        <taxon>Bacteria</taxon>
        <taxon>Bacillati</taxon>
        <taxon>Actinomycetota</taxon>
        <taxon>Actinomycetes</taxon>
        <taxon>Kitasatosporales</taxon>
        <taxon>Streptomycetaceae</taxon>
        <taxon>Streptomyces</taxon>
    </lineage>
</organism>
<keyword evidence="1" id="KW-0812">Transmembrane</keyword>
<evidence type="ECO:0000313" key="2">
    <source>
        <dbReference type="EMBL" id="NJQ04113.1"/>
    </source>
</evidence>
<dbReference type="RefSeq" id="WP_167967415.1">
    <property type="nucleotide sequence ID" value="NZ_BHZG01000448.1"/>
</dbReference>
<feature type="transmembrane region" description="Helical" evidence="1">
    <location>
        <begin position="40"/>
        <end position="58"/>
    </location>
</feature>
<dbReference type="EMBL" id="JAAVJD010000002">
    <property type="protein sequence ID" value="NJQ04113.1"/>
    <property type="molecule type" value="Genomic_DNA"/>
</dbReference>
<comment type="caution">
    <text evidence="2">The sequence shown here is derived from an EMBL/GenBank/DDBJ whole genome shotgun (WGS) entry which is preliminary data.</text>
</comment>
<keyword evidence="1" id="KW-0472">Membrane</keyword>
<accession>A0A7X6CX40</accession>
<dbReference type="AlphaFoldDB" id="A0A7X6CX40"/>
<keyword evidence="3" id="KW-1185">Reference proteome</keyword>
<dbReference type="Proteomes" id="UP000578686">
    <property type="component" value="Unassembled WGS sequence"/>
</dbReference>
<sequence length="71" mass="7701">MSRRAYPVRNWWAEIAIGVAVSVIATLMLITLWASSGGDSVNVLFFLVPGIAFGARAANQFRNRHLARAAA</sequence>
<evidence type="ECO:0000256" key="1">
    <source>
        <dbReference type="SAM" id="Phobius"/>
    </source>
</evidence>
<name>A0A7X6CX40_9ACTN</name>
<keyword evidence="1" id="KW-1133">Transmembrane helix</keyword>